<dbReference type="Proteomes" id="UP000567885">
    <property type="component" value="Unassembled WGS sequence"/>
</dbReference>
<gene>
    <name evidence="7" type="ORF">FHETE_1894</name>
</gene>
<dbReference type="Pfam" id="PF16541">
    <property type="entry name" value="AltA1"/>
    <property type="match status" value="1"/>
</dbReference>
<keyword evidence="8" id="KW-1185">Reference proteome</keyword>
<evidence type="ECO:0000256" key="5">
    <source>
        <dbReference type="SAM" id="SignalP"/>
    </source>
</evidence>
<keyword evidence="3 5" id="KW-0732">Signal</keyword>
<comment type="subcellular location">
    <subcellularLocation>
        <location evidence="1">Secreted</location>
    </subcellularLocation>
</comment>
<evidence type="ECO:0000256" key="4">
    <source>
        <dbReference type="ARBA" id="ARBA00023157"/>
    </source>
</evidence>
<protein>
    <recommendedName>
        <fullName evidence="6">AA1-like domain-containing protein</fullName>
    </recommendedName>
</protein>
<evidence type="ECO:0000313" key="8">
    <source>
        <dbReference type="Proteomes" id="UP000567885"/>
    </source>
</evidence>
<organism evidence="7 8">
    <name type="scientific">Fusarium heterosporum</name>
    <dbReference type="NCBI Taxonomy" id="42747"/>
    <lineage>
        <taxon>Eukaryota</taxon>
        <taxon>Fungi</taxon>
        <taxon>Dikarya</taxon>
        <taxon>Ascomycota</taxon>
        <taxon>Pezizomycotina</taxon>
        <taxon>Sordariomycetes</taxon>
        <taxon>Hypocreomycetidae</taxon>
        <taxon>Hypocreales</taxon>
        <taxon>Nectriaceae</taxon>
        <taxon>Fusarium</taxon>
        <taxon>Fusarium heterosporum species complex</taxon>
    </lineage>
</organism>
<evidence type="ECO:0000256" key="1">
    <source>
        <dbReference type="ARBA" id="ARBA00004613"/>
    </source>
</evidence>
<evidence type="ECO:0000313" key="7">
    <source>
        <dbReference type="EMBL" id="KAF5676992.1"/>
    </source>
</evidence>
<evidence type="ECO:0000256" key="2">
    <source>
        <dbReference type="ARBA" id="ARBA00022525"/>
    </source>
</evidence>
<comment type="caution">
    <text evidence="7">The sequence shown here is derived from an EMBL/GenBank/DDBJ whole genome shotgun (WGS) entry which is preliminary data.</text>
</comment>
<dbReference type="AlphaFoldDB" id="A0A8H5TWL2"/>
<reference evidence="7 8" key="1">
    <citation type="submission" date="2020-05" db="EMBL/GenBank/DDBJ databases">
        <title>Identification and distribution of gene clusters putatively required for synthesis of sphingolipid metabolism inhibitors in phylogenetically diverse species of the filamentous fungus Fusarium.</title>
        <authorList>
            <person name="Kim H.-S."/>
            <person name="Busman M."/>
            <person name="Brown D.W."/>
            <person name="Divon H."/>
            <person name="Uhlig S."/>
            <person name="Proctor R.H."/>
        </authorList>
    </citation>
    <scope>NUCLEOTIDE SEQUENCE [LARGE SCALE GENOMIC DNA]</scope>
    <source>
        <strain evidence="7 8">NRRL 20693</strain>
    </source>
</reference>
<keyword evidence="4" id="KW-1015">Disulfide bond</keyword>
<dbReference type="InterPro" id="IPR032382">
    <property type="entry name" value="AltA1"/>
</dbReference>
<proteinExistence type="predicted"/>
<evidence type="ECO:0000259" key="6">
    <source>
        <dbReference type="Pfam" id="PF16541"/>
    </source>
</evidence>
<feature type="chain" id="PRO_5034127064" description="AA1-like domain-containing protein" evidence="5">
    <location>
        <begin position="16"/>
        <end position="186"/>
    </location>
</feature>
<dbReference type="OrthoDB" id="3539798at2759"/>
<dbReference type="GO" id="GO:0005576">
    <property type="term" value="C:extracellular region"/>
    <property type="evidence" value="ECO:0007669"/>
    <property type="project" value="UniProtKB-SubCell"/>
</dbReference>
<feature type="domain" description="AA1-like" evidence="6">
    <location>
        <begin position="41"/>
        <end position="170"/>
    </location>
</feature>
<name>A0A8H5TWL2_FUSHE</name>
<dbReference type="EMBL" id="JAAGWQ010000027">
    <property type="protein sequence ID" value="KAF5676992.1"/>
    <property type="molecule type" value="Genomic_DNA"/>
</dbReference>
<sequence>MQFSTLLLMATSALALPQGLDTRAKQESCMSGASKITDWAVKDFKFEAVYTKTTPKKETDSATVTFGLENSGIGYKGKCTAKSTDAKKGFFDGKTNYNCEVPSSADTVTFNYNRKTGAIYIVQRKGCVQEGGWYEAKGNTTFTTQCTEKSWKNAHYKEGVNNYSSRRETCLKSSLKVPVLEMQAVL</sequence>
<feature type="signal peptide" evidence="5">
    <location>
        <begin position="1"/>
        <end position="15"/>
    </location>
</feature>
<keyword evidence="2" id="KW-0964">Secreted</keyword>
<evidence type="ECO:0000256" key="3">
    <source>
        <dbReference type="ARBA" id="ARBA00022729"/>
    </source>
</evidence>
<accession>A0A8H5TWL2</accession>